<dbReference type="Pfam" id="PF14181">
    <property type="entry name" value="YqfQ"/>
    <property type="match status" value="1"/>
</dbReference>
<gene>
    <name evidence="2" type="primary">vrrA</name>
    <name evidence="2" type="ORF">RWE15_22810</name>
</gene>
<sequence>MVFPPQRPGMFGPMSPFQRPGNFPVPSQGTGNGLTSMLKGIFGAGNTGFTQTGMPFSSMAQTGVGSGGFAGSLQNIQQILKMVETTAPMIKQYGPMVRNLPAMFKMMKALSSMESGDDDNSEESVESEEKEEEGKINEPHIASAETPISTDHTPPCPKTEAYWRICAVVIYIDKAFCLQLKPER</sequence>
<feature type="compositionally biased region" description="Acidic residues" evidence="1">
    <location>
        <begin position="115"/>
        <end position="131"/>
    </location>
</feature>
<keyword evidence="3" id="KW-1185">Reference proteome</keyword>
<reference evidence="2 3" key="1">
    <citation type="submission" date="2023-10" db="EMBL/GenBank/DDBJ databases">
        <title>Virgibacillus halophilus 5B73C genome.</title>
        <authorList>
            <person name="Miliotis G."/>
            <person name="Sengupta P."/>
            <person name="Hameed A."/>
            <person name="Chuvochina M."/>
            <person name="Mcdonagh F."/>
            <person name="Simpson A.C."/>
            <person name="Singh N.K."/>
            <person name="Rekha P.D."/>
            <person name="Raman K."/>
            <person name="Hugenholtz P."/>
            <person name="Venkateswaran K."/>
        </authorList>
    </citation>
    <scope>NUCLEOTIDE SEQUENCE [LARGE SCALE GENOMIC DNA]</scope>
    <source>
        <strain evidence="2 3">5B73C</strain>
    </source>
</reference>
<dbReference type="Proteomes" id="UP001281447">
    <property type="component" value="Unassembled WGS sequence"/>
</dbReference>
<feature type="region of interest" description="Disordered" evidence="1">
    <location>
        <begin position="112"/>
        <end position="154"/>
    </location>
</feature>
<evidence type="ECO:0000313" key="2">
    <source>
        <dbReference type="EMBL" id="MDY0396614.1"/>
    </source>
</evidence>
<organism evidence="2 3">
    <name type="scientific">Tigheibacillus halophilus</name>
    <dbReference type="NCBI Taxonomy" id="361280"/>
    <lineage>
        <taxon>Bacteria</taxon>
        <taxon>Bacillati</taxon>
        <taxon>Bacillota</taxon>
        <taxon>Bacilli</taxon>
        <taxon>Bacillales</taxon>
        <taxon>Bacillaceae</taxon>
        <taxon>Tigheibacillus</taxon>
    </lineage>
</organism>
<dbReference type="InterPro" id="IPR025571">
    <property type="entry name" value="YqfQ"/>
</dbReference>
<accession>A0ABU5CBB2</accession>
<comment type="caution">
    <text evidence="2">The sequence shown here is derived from an EMBL/GenBank/DDBJ whole genome shotgun (WGS) entry which is preliminary data.</text>
</comment>
<evidence type="ECO:0000256" key="1">
    <source>
        <dbReference type="SAM" id="MobiDB-lite"/>
    </source>
</evidence>
<dbReference type="EMBL" id="JAWDIP010000004">
    <property type="protein sequence ID" value="MDY0396614.1"/>
    <property type="molecule type" value="Genomic_DNA"/>
</dbReference>
<name>A0ABU5CBB2_9BACI</name>
<proteinExistence type="predicted"/>
<protein>
    <submittedName>
        <fullName evidence="2">VrrA/YqfQ family protein</fullName>
    </submittedName>
</protein>
<evidence type="ECO:0000313" key="3">
    <source>
        <dbReference type="Proteomes" id="UP001281447"/>
    </source>
</evidence>